<evidence type="ECO:0000313" key="3">
    <source>
        <dbReference type="Proteomes" id="UP000199545"/>
    </source>
</evidence>
<keyword evidence="1" id="KW-0472">Membrane</keyword>
<dbReference type="EMBL" id="FORR01000047">
    <property type="protein sequence ID" value="SFJ93867.1"/>
    <property type="molecule type" value="Genomic_DNA"/>
</dbReference>
<sequence length="93" mass="10248">MNPQDQRPIIVVKEKSVGLALILAILFGGLGLLYASVLGGIIMLCVEFVVFVLGLLTLGFLMPLLILVHIISCIWAVVAVQRYNKKISNQYTY</sequence>
<gene>
    <name evidence="2" type="ORF">SAMN05421852_1472</name>
</gene>
<evidence type="ECO:0000256" key="1">
    <source>
        <dbReference type="SAM" id="Phobius"/>
    </source>
</evidence>
<organism evidence="2 3">
    <name type="scientific">Thermoflavimicrobium dichotomicum</name>
    <dbReference type="NCBI Taxonomy" id="46223"/>
    <lineage>
        <taxon>Bacteria</taxon>
        <taxon>Bacillati</taxon>
        <taxon>Bacillota</taxon>
        <taxon>Bacilli</taxon>
        <taxon>Bacillales</taxon>
        <taxon>Thermoactinomycetaceae</taxon>
        <taxon>Thermoflavimicrobium</taxon>
    </lineage>
</organism>
<keyword evidence="3" id="KW-1185">Reference proteome</keyword>
<dbReference type="RefSeq" id="WP_093231788.1">
    <property type="nucleotide sequence ID" value="NZ_FORR01000047.1"/>
</dbReference>
<feature type="transmembrane region" description="Helical" evidence="1">
    <location>
        <begin position="48"/>
        <end position="78"/>
    </location>
</feature>
<feature type="transmembrane region" description="Helical" evidence="1">
    <location>
        <begin position="21"/>
        <end position="42"/>
    </location>
</feature>
<reference evidence="2 3" key="1">
    <citation type="submission" date="2016-10" db="EMBL/GenBank/DDBJ databases">
        <authorList>
            <person name="de Groot N.N."/>
        </authorList>
    </citation>
    <scope>NUCLEOTIDE SEQUENCE [LARGE SCALE GENOMIC DNA]</scope>
    <source>
        <strain evidence="2 3">DSM 44778</strain>
    </source>
</reference>
<name>A0A1I3VHZ8_9BACL</name>
<protein>
    <submittedName>
        <fullName evidence="2">Uncharacterized protein</fullName>
    </submittedName>
</protein>
<dbReference type="Proteomes" id="UP000199545">
    <property type="component" value="Unassembled WGS sequence"/>
</dbReference>
<dbReference type="AlphaFoldDB" id="A0A1I3VHZ8"/>
<evidence type="ECO:0000313" key="2">
    <source>
        <dbReference type="EMBL" id="SFJ93867.1"/>
    </source>
</evidence>
<proteinExistence type="predicted"/>
<accession>A0A1I3VHZ8</accession>
<keyword evidence="1" id="KW-1133">Transmembrane helix</keyword>
<keyword evidence="1" id="KW-0812">Transmembrane</keyword>